<dbReference type="AlphaFoldDB" id="A0A6A6AXD0"/>
<accession>A0A6A6AXD0</accession>
<keyword evidence="3" id="KW-1185">Reference proteome</keyword>
<name>A0A6A6AXD0_9PEZI</name>
<dbReference type="Proteomes" id="UP000799438">
    <property type="component" value="Unassembled WGS sequence"/>
</dbReference>
<organism evidence="2 3">
    <name type="scientific">Aplosporella prunicola CBS 121167</name>
    <dbReference type="NCBI Taxonomy" id="1176127"/>
    <lineage>
        <taxon>Eukaryota</taxon>
        <taxon>Fungi</taxon>
        <taxon>Dikarya</taxon>
        <taxon>Ascomycota</taxon>
        <taxon>Pezizomycotina</taxon>
        <taxon>Dothideomycetes</taxon>
        <taxon>Dothideomycetes incertae sedis</taxon>
        <taxon>Botryosphaeriales</taxon>
        <taxon>Aplosporellaceae</taxon>
        <taxon>Aplosporella</taxon>
    </lineage>
</organism>
<evidence type="ECO:0000256" key="1">
    <source>
        <dbReference type="SAM" id="MobiDB-lite"/>
    </source>
</evidence>
<evidence type="ECO:0000313" key="3">
    <source>
        <dbReference type="Proteomes" id="UP000799438"/>
    </source>
</evidence>
<protein>
    <submittedName>
        <fullName evidence="2">Uncharacterized protein</fullName>
    </submittedName>
</protein>
<dbReference type="OrthoDB" id="3956089at2759"/>
<reference evidence="2" key="1">
    <citation type="journal article" date="2020" name="Stud. Mycol.">
        <title>101 Dothideomycetes genomes: a test case for predicting lifestyles and emergence of pathogens.</title>
        <authorList>
            <person name="Haridas S."/>
            <person name="Albert R."/>
            <person name="Binder M."/>
            <person name="Bloem J."/>
            <person name="Labutti K."/>
            <person name="Salamov A."/>
            <person name="Andreopoulos B."/>
            <person name="Baker S."/>
            <person name="Barry K."/>
            <person name="Bills G."/>
            <person name="Bluhm B."/>
            <person name="Cannon C."/>
            <person name="Castanera R."/>
            <person name="Culley D."/>
            <person name="Daum C."/>
            <person name="Ezra D."/>
            <person name="Gonzalez J."/>
            <person name="Henrissat B."/>
            <person name="Kuo A."/>
            <person name="Liang C."/>
            <person name="Lipzen A."/>
            <person name="Lutzoni F."/>
            <person name="Magnuson J."/>
            <person name="Mondo S."/>
            <person name="Nolan M."/>
            <person name="Ohm R."/>
            <person name="Pangilinan J."/>
            <person name="Park H.-J."/>
            <person name="Ramirez L."/>
            <person name="Alfaro M."/>
            <person name="Sun H."/>
            <person name="Tritt A."/>
            <person name="Yoshinaga Y."/>
            <person name="Zwiers L.-H."/>
            <person name="Turgeon B."/>
            <person name="Goodwin S."/>
            <person name="Spatafora J."/>
            <person name="Crous P."/>
            <person name="Grigoriev I."/>
        </authorList>
    </citation>
    <scope>NUCLEOTIDE SEQUENCE</scope>
    <source>
        <strain evidence="2">CBS 121167</strain>
    </source>
</reference>
<evidence type="ECO:0000313" key="2">
    <source>
        <dbReference type="EMBL" id="KAF2135211.1"/>
    </source>
</evidence>
<proteinExistence type="predicted"/>
<sequence length="186" mass="20695">MSAKRKRNDQRAERESLATKIDSFGDTMPVPCTEFTRLKRAIDQTKSEEQMVLDLLQKNMSRLQRMRKQRDLLRRRGSLMISKKAKTVEDLEEIERLEAARETRDAVDPESEGCNRHAKRLRGESSANTAAGPADVGSPGAGSTAPPETSEPVDFARMPAFWEVDPFPSEFDVSALDGLDFGGGIP</sequence>
<dbReference type="RefSeq" id="XP_033390930.1">
    <property type="nucleotide sequence ID" value="XM_033542760.1"/>
</dbReference>
<feature type="region of interest" description="Disordered" evidence="1">
    <location>
        <begin position="1"/>
        <end position="29"/>
    </location>
</feature>
<dbReference type="EMBL" id="ML995629">
    <property type="protein sequence ID" value="KAF2135211.1"/>
    <property type="molecule type" value="Genomic_DNA"/>
</dbReference>
<dbReference type="GeneID" id="54300257"/>
<feature type="region of interest" description="Disordered" evidence="1">
    <location>
        <begin position="100"/>
        <end position="157"/>
    </location>
</feature>
<gene>
    <name evidence="2" type="ORF">K452DRAFT_303710</name>
</gene>